<dbReference type="EMBL" id="BJXV01000001">
    <property type="protein sequence ID" value="GEN26538.1"/>
    <property type="molecule type" value="Genomic_DNA"/>
</dbReference>
<evidence type="ECO:0000313" key="1">
    <source>
        <dbReference type="EMBL" id="GEN26538.1"/>
    </source>
</evidence>
<keyword evidence="2" id="KW-1185">Reference proteome</keyword>
<name>A0A511ULK7_9GAMM</name>
<reference evidence="1 2" key="1">
    <citation type="submission" date="2019-07" db="EMBL/GenBank/DDBJ databases">
        <title>Whole genome shotgun sequence of Halomonas variabilis NBRC 102410.</title>
        <authorList>
            <person name="Hosoyama A."/>
            <person name="Uohara A."/>
            <person name="Ohji S."/>
            <person name="Ichikawa N."/>
        </authorList>
    </citation>
    <scope>NUCLEOTIDE SEQUENCE [LARGE SCALE GENOMIC DNA]</scope>
    <source>
        <strain evidence="1 2">NBRC 102410</strain>
    </source>
</reference>
<accession>A0A511ULK7</accession>
<evidence type="ECO:0000313" key="2">
    <source>
        <dbReference type="Proteomes" id="UP000321303"/>
    </source>
</evidence>
<dbReference type="Proteomes" id="UP000321303">
    <property type="component" value="Unassembled WGS sequence"/>
</dbReference>
<comment type="caution">
    <text evidence="1">The sequence shown here is derived from an EMBL/GenBank/DDBJ whole genome shotgun (WGS) entry which is preliminary data.</text>
</comment>
<proteinExistence type="predicted"/>
<gene>
    <name evidence="1" type="ORF">HVA01_01840</name>
</gene>
<organism evidence="1 2">
    <name type="scientific">Halovibrio variabilis</name>
    <dbReference type="NCBI Taxonomy" id="31910"/>
    <lineage>
        <taxon>Bacteria</taxon>
        <taxon>Pseudomonadati</taxon>
        <taxon>Pseudomonadota</taxon>
        <taxon>Gammaproteobacteria</taxon>
        <taxon>Oceanospirillales</taxon>
        <taxon>Halomonadaceae</taxon>
        <taxon>Halovibrio</taxon>
    </lineage>
</organism>
<dbReference type="AlphaFoldDB" id="A0A511ULK7"/>
<sequence length="50" mass="5628">MITPEKTAPMMKPAVLDPRIHPNNDILENWSMIISVTIVGINEVEIAERV</sequence>
<protein>
    <submittedName>
        <fullName evidence="1">Uncharacterized protein</fullName>
    </submittedName>
</protein>